<dbReference type="AlphaFoldDB" id="A0A2W5SF26"/>
<dbReference type="InterPro" id="IPR049331">
    <property type="entry name" value="Top1B_N_bact"/>
</dbReference>
<dbReference type="InterPro" id="IPR035447">
    <property type="entry name" value="DNA_topo_I_N_sf"/>
</dbReference>
<comment type="caution">
    <text evidence="10">The sequence shown here is derived from an EMBL/GenBank/DDBJ whole genome shotgun (WGS) entry which is preliminary data.</text>
</comment>
<evidence type="ECO:0000256" key="7">
    <source>
        <dbReference type="SAM" id="MobiDB-lite"/>
    </source>
</evidence>
<evidence type="ECO:0000256" key="3">
    <source>
        <dbReference type="ARBA" id="ARBA00012891"/>
    </source>
</evidence>
<dbReference type="GO" id="GO:0003917">
    <property type="term" value="F:DNA topoisomerase type I (single strand cut, ATP-independent) activity"/>
    <property type="evidence" value="ECO:0007669"/>
    <property type="project" value="UniProtKB-EC"/>
</dbReference>
<dbReference type="InterPro" id="IPR013500">
    <property type="entry name" value="TopoI_cat_euk"/>
</dbReference>
<protein>
    <recommendedName>
        <fullName evidence="3">DNA topoisomerase</fullName>
        <ecNumber evidence="3">5.6.2.1</ecNumber>
    </recommendedName>
</protein>
<evidence type="ECO:0000256" key="4">
    <source>
        <dbReference type="ARBA" id="ARBA00023029"/>
    </source>
</evidence>
<dbReference type="InterPro" id="IPR001631">
    <property type="entry name" value="TopoI"/>
</dbReference>
<feature type="domain" description="DNA topoisomerase I catalytic core eukaryotic-type" evidence="8">
    <location>
        <begin position="98"/>
        <end position="263"/>
    </location>
</feature>
<accession>A0A2W5SF26</accession>
<dbReference type="Pfam" id="PF21338">
    <property type="entry name" value="Top1B_N_bact"/>
    <property type="match status" value="1"/>
</dbReference>
<dbReference type="GO" id="GO:0006265">
    <property type="term" value="P:DNA topological change"/>
    <property type="evidence" value="ECO:0007669"/>
    <property type="project" value="InterPro"/>
</dbReference>
<dbReference type="PROSITE" id="PS52038">
    <property type="entry name" value="TOPO_IB_2"/>
    <property type="match status" value="1"/>
</dbReference>
<keyword evidence="5" id="KW-0238">DNA-binding</keyword>
<dbReference type="SUPFAM" id="SSF55869">
    <property type="entry name" value="DNA topoisomerase I domain"/>
    <property type="match status" value="1"/>
</dbReference>
<evidence type="ECO:0000313" key="10">
    <source>
        <dbReference type="EMBL" id="PZR00840.1"/>
    </source>
</evidence>
<dbReference type="PRINTS" id="PR00416">
    <property type="entry name" value="EUTPISMRASEI"/>
</dbReference>
<reference evidence="10 11" key="1">
    <citation type="submission" date="2017-08" db="EMBL/GenBank/DDBJ databases">
        <title>Infants hospitalized years apart are colonized by the same room-sourced microbial strains.</title>
        <authorList>
            <person name="Brooks B."/>
            <person name="Olm M.R."/>
            <person name="Firek B.A."/>
            <person name="Baker R."/>
            <person name="Thomas B.C."/>
            <person name="Morowitz M.J."/>
            <person name="Banfield J.F."/>
        </authorList>
    </citation>
    <scope>NUCLEOTIDE SEQUENCE [LARGE SCALE GENOMIC DNA]</scope>
    <source>
        <strain evidence="10">S2_003_000_R2_11</strain>
    </source>
</reference>
<evidence type="ECO:0000256" key="1">
    <source>
        <dbReference type="ARBA" id="ARBA00000213"/>
    </source>
</evidence>
<evidence type="ECO:0000259" key="8">
    <source>
        <dbReference type="Pfam" id="PF01028"/>
    </source>
</evidence>
<dbReference type="InterPro" id="IPR011010">
    <property type="entry name" value="DNA_brk_join_enz"/>
</dbReference>
<dbReference type="EMBL" id="QFQS01000001">
    <property type="protein sequence ID" value="PZR00840.1"/>
    <property type="molecule type" value="Genomic_DNA"/>
</dbReference>
<dbReference type="GO" id="GO:0003677">
    <property type="term" value="F:DNA binding"/>
    <property type="evidence" value="ECO:0007669"/>
    <property type="project" value="UniProtKB-KW"/>
</dbReference>
<sequence>MRTKTDNTEAHSLPDGLTYYPDNRPGIRREKRGHGFSYVAPDGTRIDRGPERQRLERMAVPPAYSRVWMSPLVDGHLMATGFDQRERKQYRYHPAWAGARSDTKYASLANFGHALPRIRRWIMRDLETEAGELQFGLAAVALLIDRLSLRAGNECYTRDNGSYGALTLQRRHLRFTKDGLRLLFKAKGGKMVRRAITDKTLMRALQKARDLPGASLLSWIDEHGTVQSIGSAALNSYLSDAADHAVTAKTFRTWAGTRAAFETAETGGASIKDIAQAAADALHNTPAIARSSYIHPKVIDLAGAEPLSLHPNRIAGLTASEARLLRFLEGG</sequence>
<dbReference type="Pfam" id="PF01028">
    <property type="entry name" value="Topoisom_I"/>
    <property type="match status" value="1"/>
</dbReference>
<dbReference type="SUPFAM" id="SSF56349">
    <property type="entry name" value="DNA breaking-rejoining enzymes"/>
    <property type="match status" value="1"/>
</dbReference>
<evidence type="ECO:0000313" key="11">
    <source>
        <dbReference type="Proteomes" id="UP000248975"/>
    </source>
</evidence>
<keyword evidence="4" id="KW-0799">Topoisomerase</keyword>
<dbReference type="Gene3D" id="3.30.66.10">
    <property type="entry name" value="DNA topoisomerase I domain"/>
    <property type="match status" value="1"/>
</dbReference>
<evidence type="ECO:0000259" key="9">
    <source>
        <dbReference type="Pfam" id="PF21338"/>
    </source>
</evidence>
<dbReference type="Proteomes" id="UP000248975">
    <property type="component" value="Unassembled WGS sequence"/>
</dbReference>
<organism evidence="10 11">
    <name type="scientific">Cereibacter sphaeroides</name>
    <name type="common">Rhodobacter sphaeroides</name>
    <dbReference type="NCBI Taxonomy" id="1063"/>
    <lineage>
        <taxon>Bacteria</taxon>
        <taxon>Pseudomonadati</taxon>
        <taxon>Pseudomonadota</taxon>
        <taxon>Alphaproteobacteria</taxon>
        <taxon>Rhodobacterales</taxon>
        <taxon>Paracoccaceae</taxon>
        <taxon>Cereibacter</taxon>
    </lineage>
</organism>
<comment type="catalytic activity">
    <reaction evidence="1">
        <text>ATP-independent breakage of single-stranded DNA, followed by passage and rejoining.</text>
        <dbReference type="EC" id="5.6.2.1"/>
    </reaction>
</comment>
<dbReference type="InterPro" id="IPR014711">
    <property type="entry name" value="TopoI_cat_a-hlx-sub_euk"/>
</dbReference>
<proteinExistence type="inferred from homology"/>
<comment type="similarity">
    <text evidence="2">Belongs to the type IB topoisomerase family.</text>
</comment>
<dbReference type="EC" id="5.6.2.1" evidence="3"/>
<feature type="region of interest" description="Disordered" evidence="7">
    <location>
        <begin position="1"/>
        <end position="26"/>
    </location>
</feature>
<dbReference type="Gene3D" id="3.90.15.10">
    <property type="entry name" value="Topoisomerase I, Chain A, domain 3"/>
    <property type="match status" value="1"/>
</dbReference>
<gene>
    <name evidence="10" type="ORF">DI533_10050</name>
</gene>
<dbReference type="Gene3D" id="1.10.132.120">
    <property type="match status" value="1"/>
</dbReference>
<keyword evidence="6 10" id="KW-0413">Isomerase</keyword>
<evidence type="ECO:0000256" key="6">
    <source>
        <dbReference type="ARBA" id="ARBA00023235"/>
    </source>
</evidence>
<feature type="domain" description="DNA topoisomerase IB N-terminal" evidence="9">
    <location>
        <begin position="35"/>
        <end position="83"/>
    </location>
</feature>
<name>A0A2W5SF26_CERSP</name>
<evidence type="ECO:0000256" key="2">
    <source>
        <dbReference type="ARBA" id="ARBA00006645"/>
    </source>
</evidence>
<evidence type="ECO:0000256" key="5">
    <source>
        <dbReference type="ARBA" id="ARBA00023125"/>
    </source>
</evidence>